<keyword evidence="4" id="KW-1185">Reference proteome</keyword>
<dbReference type="EMBL" id="KI395121">
    <property type="protein sequence ID" value="ERM98973.1"/>
    <property type="molecule type" value="Genomic_DNA"/>
</dbReference>
<feature type="region of interest" description="Disordered" evidence="1">
    <location>
        <begin position="57"/>
        <end position="82"/>
    </location>
</feature>
<evidence type="ECO:0000313" key="4">
    <source>
        <dbReference type="Proteomes" id="UP000017836"/>
    </source>
</evidence>
<dbReference type="PANTHER" id="PTHR35112">
    <property type="entry name" value="OS08G0360500 PROTEIN"/>
    <property type="match status" value="1"/>
</dbReference>
<dbReference type="OMA" id="RQYEFPP"/>
<dbReference type="Proteomes" id="UP000017836">
    <property type="component" value="Unassembled WGS sequence"/>
</dbReference>
<feature type="domain" description="DUF7796" evidence="2">
    <location>
        <begin position="88"/>
        <end position="429"/>
    </location>
</feature>
<protein>
    <recommendedName>
        <fullName evidence="2">DUF7796 domain-containing protein</fullName>
    </recommendedName>
</protein>
<dbReference type="eggNOG" id="ENOG502QRPG">
    <property type="taxonomic scope" value="Eukaryota"/>
</dbReference>
<dbReference type="OrthoDB" id="2016723at2759"/>
<reference evidence="4" key="1">
    <citation type="journal article" date="2013" name="Science">
        <title>The Amborella genome and the evolution of flowering plants.</title>
        <authorList>
            <consortium name="Amborella Genome Project"/>
        </authorList>
    </citation>
    <scope>NUCLEOTIDE SEQUENCE [LARGE SCALE GENOMIC DNA]</scope>
</reference>
<dbReference type="PANTHER" id="PTHR35112:SF1">
    <property type="entry name" value="RING_FYVE_PHD ZINC FINGER SUPERFAMILY PROTEIN"/>
    <property type="match status" value="1"/>
</dbReference>
<name>W1NUH3_AMBTC</name>
<accession>W1NUH3</accession>
<evidence type="ECO:0000256" key="1">
    <source>
        <dbReference type="SAM" id="MobiDB-lite"/>
    </source>
</evidence>
<dbReference type="HOGENOM" id="CLU_046934_0_0_1"/>
<sequence>MVRKSMGKLLVAMDFNWRLVLFVLMPLFLFLILLYSFSLSNANNPFFLSLKRNPSWNPKGAQNHPPPVPREKSEKMSEKEEKKKREIGRIAICLVGGARRFELTGPSLLQRVIGVYRENSDIFVHAPLDKNSYKLSFLRRAPHIAGVRIFEPQPIPETIEQAQVLTSNGSPNGIQGLLQYFNLVEGCLTMIDKHQLESGFRYDWVVRTRLDSFWSAPLSPSHFLSRKYVVPIGSQFGGLNDRLGIGDLDTSRTALSRLSLIPTLYEAGLRTLNSESAFKAQFLTKNMSFVMHTLPFCIISDRRYSFPPARYGVPVAAIGSKRPLSGAKCRPCKPVCKGPCVGDILGNLERGWSWTEWEGGGLELCDASGAWEEGWEEVFDKVAGKSLAKARKKIKGLTVESCVADFEAMRRKAADWDSPSVERICRMGLE</sequence>
<dbReference type="AlphaFoldDB" id="W1NUH3"/>
<organism evidence="3 4">
    <name type="scientific">Amborella trichopoda</name>
    <dbReference type="NCBI Taxonomy" id="13333"/>
    <lineage>
        <taxon>Eukaryota</taxon>
        <taxon>Viridiplantae</taxon>
        <taxon>Streptophyta</taxon>
        <taxon>Embryophyta</taxon>
        <taxon>Tracheophyta</taxon>
        <taxon>Spermatophyta</taxon>
        <taxon>Magnoliopsida</taxon>
        <taxon>Amborellales</taxon>
        <taxon>Amborellaceae</taxon>
        <taxon>Amborella</taxon>
    </lineage>
</organism>
<feature type="compositionally biased region" description="Basic and acidic residues" evidence="1">
    <location>
        <begin position="69"/>
        <end position="82"/>
    </location>
</feature>
<proteinExistence type="predicted"/>
<dbReference type="InterPro" id="IPR056698">
    <property type="entry name" value="DUF7796"/>
</dbReference>
<gene>
    <name evidence="3" type="ORF">AMTR_s00366p00011950</name>
</gene>
<dbReference type="Gramene" id="ERM98973">
    <property type="protein sequence ID" value="ERM98973"/>
    <property type="gene ID" value="AMTR_s00366p00011950"/>
</dbReference>
<dbReference type="Pfam" id="PF25072">
    <property type="entry name" value="DUF7796"/>
    <property type="match status" value="1"/>
</dbReference>
<evidence type="ECO:0000259" key="2">
    <source>
        <dbReference type="Pfam" id="PF25072"/>
    </source>
</evidence>
<evidence type="ECO:0000313" key="3">
    <source>
        <dbReference type="EMBL" id="ERM98973.1"/>
    </source>
</evidence>